<comment type="caution">
    <text evidence="1">The sequence shown here is derived from an EMBL/GenBank/DDBJ whole genome shotgun (WGS) entry which is preliminary data.</text>
</comment>
<accession>A0A149TK83</accession>
<sequence length="209" mass="21256">MSNIGLQTVYQRTITVCASGCNYSSVVDGFNAALNASHRLATHGVVTVQIADGTYNETGQVFTNDPASAAVQIVGDVTDESKVQINFTNISGTNQNGFIASGGGQIGLIDGLTINGIGAQASNTSTQTTWKDQSFGAGIVAQGGSVINLGSHLDIEHFYYGVEADDGGVVNARLGGVAAGDAGDVAFMARGNGVIVCPSCTANRASDMT</sequence>
<dbReference type="Gene3D" id="2.160.20.10">
    <property type="entry name" value="Single-stranded right-handed beta-helix, Pectin lyase-like"/>
    <property type="match status" value="1"/>
</dbReference>
<evidence type="ECO:0008006" key="3">
    <source>
        <dbReference type="Google" id="ProtNLM"/>
    </source>
</evidence>
<dbReference type="Proteomes" id="UP000075636">
    <property type="component" value="Unassembled WGS sequence"/>
</dbReference>
<dbReference type="InterPro" id="IPR012334">
    <property type="entry name" value="Pectin_lyas_fold"/>
</dbReference>
<dbReference type="EMBL" id="LHZR01000101">
    <property type="protein sequence ID" value="KXV48805.1"/>
    <property type="molecule type" value="Genomic_DNA"/>
</dbReference>
<name>A0A149TK83_9PROT</name>
<gene>
    <name evidence="1" type="ORF">AD945_06140</name>
</gene>
<evidence type="ECO:0000313" key="2">
    <source>
        <dbReference type="Proteomes" id="UP000075636"/>
    </source>
</evidence>
<organism evidence="1 2">
    <name type="scientific">Gluconobacter albidus</name>
    <dbReference type="NCBI Taxonomy" id="318683"/>
    <lineage>
        <taxon>Bacteria</taxon>
        <taxon>Pseudomonadati</taxon>
        <taxon>Pseudomonadota</taxon>
        <taxon>Alphaproteobacteria</taxon>
        <taxon>Acetobacterales</taxon>
        <taxon>Acetobacteraceae</taxon>
        <taxon>Gluconobacter</taxon>
    </lineage>
</organism>
<evidence type="ECO:0000313" key="1">
    <source>
        <dbReference type="EMBL" id="KXV48805.1"/>
    </source>
</evidence>
<feature type="non-terminal residue" evidence="1">
    <location>
        <position position="209"/>
    </location>
</feature>
<proteinExistence type="predicted"/>
<reference evidence="1 2" key="1">
    <citation type="submission" date="2015-06" db="EMBL/GenBank/DDBJ databases">
        <title>Improved classification and identification of acetic acid bacteria using matrix-assisted laser desorption/ionization time-of-flight mass spectrometry; Gluconobacter nephelii and Gluconobacter uchimurae are later heterotypic synonyms of Gluconobacter japonicus and Gluconobacter oxydans, respectively.</title>
        <authorList>
            <person name="Li L."/>
            <person name="Cleenwerck I."/>
            <person name="De Vuyst L."/>
            <person name="Vandamme P."/>
        </authorList>
    </citation>
    <scope>NUCLEOTIDE SEQUENCE [LARGE SCALE GENOMIC DNA]</scope>
    <source>
        <strain evidence="1 2">LMG 1768</strain>
    </source>
</reference>
<protein>
    <recommendedName>
        <fullName evidence="3">DUF1565 domain-containing protein</fullName>
    </recommendedName>
</protein>
<dbReference type="PATRIC" id="fig|318683.6.peg.1189"/>
<dbReference type="AlphaFoldDB" id="A0A149TK83"/>